<organism evidence="1 2">
    <name type="scientific">Trichormus variabilis SAG 1403-4b</name>
    <dbReference type="NCBI Taxonomy" id="447716"/>
    <lineage>
        <taxon>Bacteria</taxon>
        <taxon>Bacillati</taxon>
        <taxon>Cyanobacteriota</taxon>
        <taxon>Cyanophyceae</taxon>
        <taxon>Nostocales</taxon>
        <taxon>Nostocaceae</taxon>
        <taxon>Trichormus</taxon>
    </lineage>
</organism>
<dbReference type="RefSeq" id="WP_127056482.1">
    <property type="nucleotide sequence ID" value="NZ_RSCM01000022.1"/>
</dbReference>
<keyword evidence="2" id="KW-1185">Reference proteome</keyword>
<proteinExistence type="predicted"/>
<name>A0A3S1CI92_ANAVA</name>
<dbReference type="OrthoDB" id="9135221at2"/>
<comment type="caution">
    <text evidence="1">The sequence shown here is derived from an EMBL/GenBank/DDBJ whole genome shotgun (WGS) entry which is preliminary data.</text>
</comment>
<evidence type="ECO:0000313" key="1">
    <source>
        <dbReference type="EMBL" id="RUS92941.1"/>
    </source>
</evidence>
<dbReference type="Proteomes" id="UP000276103">
    <property type="component" value="Unassembled WGS sequence"/>
</dbReference>
<sequence>METLNWMDKSAWADGEWQQEPDRIEWVFLGFPCLILRHEGSWLCGYVGIPPTHPYYGKDMLDIEIKALQVHKKITFSEASHHGDDPRAVCHQLLPKTDDYWWLGFDCSHSEDVFPRIINFYNFPSKASYKNVEFVKTQVEFLARQLNQLQ</sequence>
<dbReference type="AlphaFoldDB" id="A0A3S1CI92"/>
<evidence type="ECO:0000313" key="2">
    <source>
        <dbReference type="Proteomes" id="UP000276103"/>
    </source>
</evidence>
<reference evidence="1 2" key="1">
    <citation type="journal article" date="2019" name="Genome Biol. Evol.">
        <title>Day and night: Metabolic profiles and evolutionary relationships of six axenic non-marine cyanobacteria.</title>
        <authorList>
            <person name="Will S.E."/>
            <person name="Henke P."/>
            <person name="Boedeker C."/>
            <person name="Huang S."/>
            <person name="Brinkmann H."/>
            <person name="Rohde M."/>
            <person name="Jarek M."/>
            <person name="Friedl T."/>
            <person name="Seufert S."/>
            <person name="Schumacher M."/>
            <person name="Overmann J."/>
            <person name="Neumann-Schaal M."/>
            <person name="Petersen J."/>
        </authorList>
    </citation>
    <scope>NUCLEOTIDE SEQUENCE [LARGE SCALE GENOMIC DNA]</scope>
    <source>
        <strain evidence="1 2">SAG 1403-4b</strain>
    </source>
</reference>
<dbReference type="EMBL" id="RSCM01000022">
    <property type="protein sequence ID" value="RUS92941.1"/>
    <property type="molecule type" value="Genomic_DNA"/>
</dbReference>
<accession>A0A3S1CI92</accession>
<protein>
    <submittedName>
        <fullName evidence="1">Uncharacterized protein</fullName>
    </submittedName>
</protein>
<gene>
    <name evidence="1" type="ORF">DSM107003_46880</name>
</gene>